<dbReference type="Proteomes" id="UP001500392">
    <property type="component" value="Unassembled WGS sequence"/>
</dbReference>
<proteinExistence type="inferred from homology"/>
<dbReference type="Gene3D" id="1.10.10.610">
    <property type="entry name" value="YehU-like"/>
    <property type="match status" value="1"/>
</dbReference>
<reference evidence="3" key="1">
    <citation type="journal article" date="2019" name="Int. J. Syst. Evol. Microbiol.">
        <title>The Global Catalogue of Microorganisms (GCM) 10K type strain sequencing project: providing services to taxonomists for standard genome sequencing and annotation.</title>
        <authorList>
            <consortium name="The Broad Institute Genomics Platform"/>
            <consortium name="The Broad Institute Genome Sequencing Center for Infectious Disease"/>
            <person name="Wu L."/>
            <person name="Ma J."/>
        </authorList>
    </citation>
    <scope>NUCLEOTIDE SEQUENCE [LARGE SCALE GENOMIC DNA]</scope>
    <source>
        <strain evidence="3">JCM 17304</strain>
    </source>
</reference>
<gene>
    <name evidence="2" type="ORF">GCM10022414_05160</name>
</gene>
<dbReference type="Pfam" id="PF06794">
    <property type="entry name" value="UPF0270"/>
    <property type="match status" value="1"/>
</dbReference>
<sequence>MVNLYMNDNDYVEIPWQKLSPEAFQGMLEELVSRDGTDYGEQELSTDAKISQLRNALAQKRAAIAFCPDSESWTVIDKT</sequence>
<evidence type="ECO:0000313" key="2">
    <source>
        <dbReference type="EMBL" id="GAA4085333.1"/>
    </source>
</evidence>
<name>A0ABP7WBE4_9GAMM</name>
<protein>
    <recommendedName>
        <fullName evidence="4">YheU family protein</fullName>
    </recommendedName>
</protein>
<keyword evidence="3" id="KW-1185">Reference proteome</keyword>
<comment type="similarity">
    <text evidence="1">Belongs to the UPF0270 family.</text>
</comment>
<evidence type="ECO:0000256" key="1">
    <source>
        <dbReference type="ARBA" id="ARBA00006450"/>
    </source>
</evidence>
<evidence type="ECO:0000313" key="3">
    <source>
        <dbReference type="Proteomes" id="UP001500392"/>
    </source>
</evidence>
<dbReference type="InterPro" id="IPR036685">
    <property type="entry name" value="YehU-like_sf"/>
</dbReference>
<dbReference type="SUPFAM" id="SSF118001">
    <property type="entry name" value="YehU-like"/>
    <property type="match status" value="1"/>
</dbReference>
<organism evidence="2 3">
    <name type="scientific">Zhongshania borealis</name>
    <dbReference type="NCBI Taxonomy" id="889488"/>
    <lineage>
        <taxon>Bacteria</taxon>
        <taxon>Pseudomonadati</taxon>
        <taxon>Pseudomonadota</taxon>
        <taxon>Gammaproteobacteria</taxon>
        <taxon>Cellvibrionales</taxon>
        <taxon>Spongiibacteraceae</taxon>
        <taxon>Zhongshania</taxon>
    </lineage>
</organism>
<comment type="caution">
    <text evidence="2">The sequence shown here is derived from an EMBL/GenBank/DDBJ whole genome shotgun (WGS) entry which is preliminary data.</text>
</comment>
<dbReference type="InterPro" id="IPR010648">
    <property type="entry name" value="UPF0270"/>
</dbReference>
<evidence type="ECO:0008006" key="4">
    <source>
        <dbReference type="Google" id="ProtNLM"/>
    </source>
</evidence>
<dbReference type="EMBL" id="BAABDM010000001">
    <property type="protein sequence ID" value="GAA4085333.1"/>
    <property type="molecule type" value="Genomic_DNA"/>
</dbReference>
<accession>A0ABP7WBE4</accession>